<protein>
    <submittedName>
        <fullName evidence="2">Uncharacterized protein</fullName>
    </submittedName>
</protein>
<dbReference type="GO" id="GO:0005085">
    <property type="term" value="F:guanyl-nucleotide exchange factor activity"/>
    <property type="evidence" value="ECO:0007669"/>
    <property type="project" value="InterPro"/>
</dbReference>
<feature type="region of interest" description="Disordered" evidence="1">
    <location>
        <begin position="128"/>
        <end position="159"/>
    </location>
</feature>
<dbReference type="InterPro" id="IPR036964">
    <property type="entry name" value="RASGEF_cat_dom_sf"/>
</dbReference>
<name>A0A7J7EKT5_DICBM</name>
<organism evidence="2 3">
    <name type="scientific">Diceros bicornis minor</name>
    <name type="common">South-central black rhinoceros</name>
    <dbReference type="NCBI Taxonomy" id="77932"/>
    <lineage>
        <taxon>Eukaryota</taxon>
        <taxon>Metazoa</taxon>
        <taxon>Chordata</taxon>
        <taxon>Craniata</taxon>
        <taxon>Vertebrata</taxon>
        <taxon>Euteleostomi</taxon>
        <taxon>Mammalia</taxon>
        <taxon>Eutheria</taxon>
        <taxon>Laurasiatheria</taxon>
        <taxon>Perissodactyla</taxon>
        <taxon>Rhinocerotidae</taxon>
        <taxon>Diceros</taxon>
    </lineage>
</organism>
<evidence type="ECO:0000313" key="2">
    <source>
        <dbReference type="EMBL" id="KAF5916261.1"/>
    </source>
</evidence>
<reference evidence="2 3" key="1">
    <citation type="journal article" date="2020" name="Mol. Biol. Evol.">
        <title>Interspecific Gene Flow and the Evolution of Specialization in Black and White Rhinoceros.</title>
        <authorList>
            <person name="Moodley Y."/>
            <person name="Westbury M.V."/>
            <person name="Russo I.M."/>
            <person name="Gopalakrishnan S."/>
            <person name="Rakotoarivelo A."/>
            <person name="Olsen R.A."/>
            <person name="Prost S."/>
            <person name="Tunstall T."/>
            <person name="Ryder O.A."/>
            <person name="Dalen L."/>
            <person name="Bruford M.W."/>
        </authorList>
    </citation>
    <scope>NUCLEOTIDE SEQUENCE [LARGE SCALE GENOMIC DNA]</scope>
    <source>
        <strain evidence="2">SBR-YM</strain>
        <tissue evidence="2">Skin</tissue>
    </source>
</reference>
<comment type="caution">
    <text evidence="2">The sequence shown here is derived from an EMBL/GenBank/DDBJ whole genome shotgun (WGS) entry which is preliminary data.</text>
</comment>
<evidence type="ECO:0000256" key="1">
    <source>
        <dbReference type="SAM" id="MobiDB-lite"/>
    </source>
</evidence>
<dbReference type="Gene3D" id="1.10.840.10">
    <property type="entry name" value="Ras guanine-nucleotide exchange factors catalytic domain"/>
    <property type="match status" value="1"/>
</dbReference>
<dbReference type="EMBL" id="JACDTQ010002731">
    <property type="protein sequence ID" value="KAF5916261.1"/>
    <property type="molecule type" value="Genomic_DNA"/>
</dbReference>
<gene>
    <name evidence="2" type="ORF">HPG69_007342</name>
</gene>
<accession>A0A7J7EKT5</accession>
<evidence type="ECO:0000313" key="3">
    <source>
        <dbReference type="Proteomes" id="UP000551758"/>
    </source>
</evidence>
<proteinExistence type="predicted"/>
<feature type="compositionally biased region" description="Polar residues" evidence="1">
    <location>
        <begin position="141"/>
        <end position="152"/>
    </location>
</feature>
<sequence length="159" mass="17626">MEKLTESMIPAFPGRNICNVPTFMFDYSAFSTSQKVLDQLFTRDHEYLAPAVHDTVTHTITEANCVIATCLGDPSMTAQDRARWVELWIQVAEVSRGGPGRPSLPTIHCLKKTWGHFSRWVGCSPSKHHEGGPGSLHRASMSPQSAGTTWKTANPRDMD</sequence>
<dbReference type="InterPro" id="IPR023578">
    <property type="entry name" value="Ras_GEF_dom_sf"/>
</dbReference>
<dbReference type="SUPFAM" id="SSF48366">
    <property type="entry name" value="Ras GEF"/>
    <property type="match status" value="1"/>
</dbReference>
<dbReference type="GO" id="GO:0007264">
    <property type="term" value="P:small GTPase-mediated signal transduction"/>
    <property type="evidence" value="ECO:0007669"/>
    <property type="project" value="InterPro"/>
</dbReference>
<keyword evidence="3" id="KW-1185">Reference proteome</keyword>
<dbReference type="Proteomes" id="UP000551758">
    <property type="component" value="Unassembled WGS sequence"/>
</dbReference>
<dbReference type="AlphaFoldDB" id="A0A7J7EKT5"/>